<dbReference type="InterPro" id="IPR045851">
    <property type="entry name" value="AMP-bd_C_sf"/>
</dbReference>
<dbReference type="HOGENOM" id="CLU_000022_59_2_1"/>
<dbReference type="OrthoDB" id="6509636at2759"/>
<dbReference type="InterPro" id="IPR000873">
    <property type="entry name" value="AMP-dep_synth/lig_dom"/>
</dbReference>
<dbReference type="PANTHER" id="PTHR24096">
    <property type="entry name" value="LONG-CHAIN-FATTY-ACID--COA LIGASE"/>
    <property type="match status" value="1"/>
</dbReference>
<dbReference type="PROSITE" id="PS00455">
    <property type="entry name" value="AMP_BINDING"/>
    <property type="match status" value="1"/>
</dbReference>
<dbReference type="SUPFAM" id="SSF56801">
    <property type="entry name" value="Acetyl-CoA synthetase-like"/>
    <property type="match status" value="1"/>
</dbReference>
<organism evidence="3 4">
    <name type="scientific">Hydnomerulius pinastri MD-312</name>
    <dbReference type="NCBI Taxonomy" id="994086"/>
    <lineage>
        <taxon>Eukaryota</taxon>
        <taxon>Fungi</taxon>
        <taxon>Dikarya</taxon>
        <taxon>Basidiomycota</taxon>
        <taxon>Agaricomycotina</taxon>
        <taxon>Agaricomycetes</taxon>
        <taxon>Agaricomycetidae</taxon>
        <taxon>Boletales</taxon>
        <taxon>Boletales incertae sedis</taxon>
        <taxon>Leucogyrophana</taxon>
    </lineage>
</organism>
<evidence type="ECO:0000259" key="2">
    <source>
        <dbReference type="Pfam" id="PF13193"/>
    </source>
</evidence>
<evidence type="ECO:0000313" key="4">
    <source>
        <dbReference type="Proteomes" id="UP000053820"/>
    </source>
</evidence>
<gene>
    <name evidence="3" type="ORF">HYDPIDRAFT_90496</name>
</gene>
<dbReference type="GO" id="GO:0016405">
    <property type="term" value="F:CoA-ligase activity"/>
    <property type="evidence" value="ECO:0007669"/>
    <property type="project" value="TreeGrafter"/>
</dbReference>
<evidence type="ECO:0000313" key="3">
    <source>
        <dbReference type="EMBL" id="KIJ64459.1"/>
    </source>
</evidence>
<evidence type="ECO:0000259" key="1">
    <source>
        <dbReference type="Pfam" id="PF00501"/>
    </source>
</evidence>
<dbReference type="AlphaFoldDB" id="A0A0C9VFW2"/>
<dbReference type="InterPro" id="IPR042099">
    <property type="entry name" value="ANL_N_sf"/>
</dbReference>
<dbReference type="Pfam" id="PF00501">
    <property type="entry name" value="AMP-binding"/>
    <property type="match status" value="1"/>
</dbReference>
<proteinExistence type="predicted"/>
<dbReference type="Pfam" id="PF13193">
    <property type="entry name" value="AMP-binding_C"/>
    <property type="match status" value="1"/>
</dbReference>
<dbReference type="InterPro" id="IPR020845">
    <property type="entry name" value="AMP-binding_CS"/>
</dbReference>
<feature type="domain" description="AMP-dependent synthetase/ligase" evidence="1">
    <location>
        <begin position="46"/>
        <end position="412"/>
    </location>
</feature>
<keyword evidence="4" id="KW-1185">Reference proteome</keyword>
<accession>A0A0C9VFW2</accession>
<name>A0A0C9VFW2_9AGAM</name>
<reference evidence="3 4" key="1">
    <citation type="submission" date="2014-04" db="EMBL/GenBank/DDBJ databases">
        <title>Evolutionary Origins and Diversification of the Mycorrhizal Mutualists.</title>
        <authorList>
            <consortium name="DOE Joint Genome Institute"/>
            <consortium name="Mycorrhizal Genomics Consortium"/>
            <person name="Kohler A."/>
            <person name="Kuo A."/>
            <person name="Nagy L.G."/>
            <person name="Floudas D."/>
            <person name="Copeland A."/>
            <person name="Barry K.W."/>
            <person name="Cichocki N."/>
            <person name="Veneault-Fourrey C."/>
            <person name="LaButti K."/>
            <person name="Lindquist E.A."/>
            <person name="Lipzen A."/>
            <person name="Lundell T."/>
            <person name="Morin E."/>
            <person name="Murat C."/>
            <person name="Riley R."/>
            <person name="Ohm R."/>
            <person name="Sun H."/>
            <person name="Tunlid A."/>
            <person name="Henrissat B."/>
            <person name="Grigoriev I.V."/>
            <person name="Hibbett D.S."/>
            <person name="Martin F."/>
        </authorList>
    </citation>
    <scope>NUCLEOTIDE SEQUENCE [LARGE SCALE GENOMIC DNA]</scope>
    <source>
        <strain evidence="3 4">MD-312</strain>
    </source>
</reference>
<dbReference type="Proteomes" id="UP000053820">
    <property type="component" value="Unassembled WGS sequence"/>
</dbReference>
<dbReference type="EMBL" id="KN839846">
    <property type="protein sequence ID" value="KIJ64459.1"/>
    <property type="molecule type" value="Genomic_DNA"/>
</dbReference>
<sequence>MAEIFSPVQNLPRIPDDLTLTQFILDCEHPCKPVRKVGVPWIIEDHSGKTLELEELRTRTYGLANALKIRYDIKEDDAVLIFSPNHVDYLVAIWAAHRLGAIVSGANPTFTTDELAYQVEATKAGIILTHPDLLPVALSAARASGIHSDHVIVFDAAGSENLQVSTVQTLITQGLASPPGFKERRLSPGEARTKIAFYCFSSGTTGKPKAVAIPHYAPIANIIQMAVFHKLNASDVPMEEQRFRPGDICSGGEYIYALVFNTHFMFFCGMSVVLTTRFSFADFLKNIDSYRITHLILVPPMVVLLSKSPEVTKYDLSTVRFIKSGGAPLAPATLEQLIKCFPDASVGQGYGTTESSGGISISPIDRKRDVSGGSGILLPGIDARVERQDGSLAEFGEMGELVIRSPSLALGYAGNRLAMEETFINGWYRTGDEVKLTHTGEVFVIDRLKEMLKVRGYQVAPAELEGCILDHPDVADTCVVGVQDEYSGEIPLAFVVLHPGPAEHAREDPRVAEDMKQSIVKHVADRKAAYKKLAGGVEFVDAIPKNPSGKLLRRVLRDRAKELRPGPKAKL</sequence>
<dbReference type="InterPro" id="IPR025110">
    <property type="entry name" value="AMP-bd_C"/>
</dbReference>
<dbReference type="Gene3D" id="3.30.300.30">
    <property type="match status" value="1"/>
</dbReference>
<feature type="domain" description="AMP-binding enzyme C-terminal" evidence="2">
    <location>
        <begin position="463"/>
        <end position="550"/>
    </location>
</feature>
<dbReference type="PANTHER" id="PTHR24096:SF422">
    <property type="entry name" value="BCDNA.GH02901"/>
    <property type="match status" value="1"/>
</dbReference>
<dbReference type="Gene3D" id="3.40.50.12780">
    <property type="entry name" value="N-terminal domain of ligase-like"/>
    <property type="match status" value="1"/>
</dbReference>
<evidence type="ECO:0008006" key="5">
    <source>
        <dbReference type="Google" id="ProtNLM"/>
    </source>
</evidence>
<protein>
    <recommendedName>
        <fullName evidence="5">4-coumarate--CoA ligase</fullName>
    </recommendedName>
</protein>